<dbReference type="RefSeq" id="WP_052679494.1">
    <property type="nucleotide sequence ID" value="NZ_CP020614.1"/>
</dbReference>
<dbReference type="PATRIC" id="fig|451.8.peg.1588"/>
<reference evidence="2" key="1">
    <citation type="submission" date="2014-09" db="EMBL/GenBank/DDBJ databases">
        <authorList>
            <person name="GOMEZ-VALERO Laura"/>
        </authorList>
    </citation>
    <scope>NUCLEOTIDE SEQUENCE</scope>
    <source>
        <strain evidence="2">ATCC33218</strain>
    </source>
</reference>
<keyword evidence="1" id="KW-1133">Transmembrane helix</keyword>
<keyword evidence="5" id="KW-1185">Reference proteome</keyword>
<dbReference type="EMBL" id="FMVN01000014">
    <property type="protein sequence ID" value="SCY70304.1"/>
    <property type="molecule type" value="Genomic_DNA"/>
</dbReference>
<dbReference type="HOGENOM" id="CLU_496771_0_0_6"/>
<dbReference type="Proteomes" id="UP000182998">
    <property type="component" value="Unassembled WGS sequence"/>
</dbReference>
<dbReference type="EMBL" id="LN614830">
    <property type="protein sequence ID" value="CEG61004.1"/>
    <property type="molecule type" value="Genomic_DNA"/>
</dbReference>
<evidence type="ECO:0000256" key="1">
    <source>
        <dbReference type="SAM" id="Phobius"/>
    </source>
</evidence>
<reference evidence="4" key="2">
    <citation type="submission" date="2014-09" db="EMBL/GenBank/DDBJ databases">
        <authorList>
            <person name="Gomez-Valero L."/>
        </authorList>
    </citation>
    <scope>NUCLEOTIDE SEQUENCE [LARGE SCALE GENOMIC DNA]</scope>
    <source>
        <strain evidence="4">ATCC33218</strain>
    </source>
</reference>
<reference evidence="3 5" key="3">
    <citation type="submission" date="2016-10" db="EMBL/GenBank/DDBJ databases">
        <authorList>
            <person name="Varghese N."/>
            <person name="Submissions S."/>
        </authorList>
    </citation>
    <scope>NUCLEOTIDE SEQUENCE [LARGE SCALE GENOMIC DNA]</scope>
    <source>
        <strain evidence="3 5">ATCC 33218</strain>
    </source>
</reference>
<name>A0A098GEW1_LEGMI</name>
<keyword evidence="1" id="KW-0472">Membrane</keyword>
<feature type="transmembrane region" description="Helical" evidence="1">
    <location>
        <begin position="291"/>
        <end position="313"/>
    </location>
</feature>
<feature type="transmembrane region" description="Helical" evidence="1">
    <location>
        <begin position="252"/>
        <end position="271"/>
    </location>
</feature>
<keyword evidence="1" id="KW-0812">Transmembrane</keyword>
<accession>A0A098GEW1</accession>
<evidence type="ECO:0000313" key="3">
    <source>
        <dbReference type="EMBL" id="SCY70304.1"/>
    </source>
</evidence>
<organism evidence="2 4">
    <name type="scientific">Legionella micdadei</name>
    <name type="common">Tatlockia micdadei</name>
    <dbReference type="NCBI Taxonomy" id="451"/>
    <lineage>
        <taxon>Bacteria</taxon>
        <taxon>Pseudomonadati</taxon>
        <taxon>Pseudomonadota</taxon>
        <taxon>Gammaproteobacteria</taxon>
        <taxon>Legionellales</taxon>
        <taxon>Legionellaceae</taxon>
        <taxon>Legionella</taxon>
    </lineage>
</organism>
<dbReference type="KEGG" id="tmc:LMI_1708"/>
<dbReference type="OrthoDB" id="5648655at2"/>
<evidence type="ECO:0000313" key="4">
    <source>
        <dbReference type="Proteomes" id="UP000032414"/>
    </source>
</evidence>
<protein>
    <submittedName>
        <fullName evidence="2">Uncharacterized protein</fullName>
    </submittedName>
</protein>
<dbReference type="Proteomes" id="UP000032414">
    <property type="component" value="Chromosome I"/>
</dbReference>
<evidence type="ECO:0000313" key="2">
    <source>
        <dbReference type="EMBL" id="CEG61004.1"/>
    </source>
</evidence>
<dbReference type="AlphaFoldDB" id="A0A098GEW1"/>
<proteinExistence type="predicted"/>
<gene>
    <name evidence="2" type="ORF">LMI_1708</name>
    <name evidence="3" type="ORF">SAMN02982997_02572</name>
</gene>
<feature type="transmembrane region" description="Helical" evidence="1">
    <location>
        <begin position="226"/>
        <end position="245"/>
    </location>
</feature>
<evidence type="ECO:0000313" key="5">
    <source>
        <dbReference type="Proteomes" id="UP000182998"/>
    </source>
</evidence>
<sequence>MALPFWPTITLSGLDSIDESIQQEHLAWVKKNVPVCIDPQLENEHYSILNYPELWSGARFFETEITTTVDKKSASEEITQLIAKAKKDHPEQEEEIKAFEKKYTKYLTTLKERSLLKAIHQTLDSIDCPEESEKDFALIRAEFRKVLDTSSLLNMQTRYECLQAHKDITLQCYALRDKANSDPHTKEKVQQLEILSKRLLDIHYEGAKKMTITDAIAQDVATTTSFIGLATAIPAAILGIMGFAFPPLLVPAGILGSISFVSYTSTVISAIKMAHEAIGYGRGPNPSDVKWFVADVLLSPLNLAGGLIFAKLANSFRSLKAKSIINTVSDVWNNVVSNIFPDTVETKEVASDMLEVGSVFTAKGQLKNTVTATSWQKMRSILAASDGEAVTKVMDTKEKITLLNQGKQRLSRSKEYRENYEELRTLLSKVDDEPLLEALEAYINLEEVQTSVDKNRYALEAQAKILALEKIVTLCDSQQTNPVNNTIKKLAVKLDEHIIKNYSGFESLRETVAYGRDFAYVRPNGKEQENSLPVTKSYHGHILLWDLGFKGLQTSDQAKKIKNAIMDYKQLKPDCGITDRIKALETIHLYCQEYLDPCNGNQAKGRYRYVQDLSTNVTKELDNLRELAAESDPESPVLVGFKAR</sequence>